<proteinExistence type="predicted"/>
<dbReference type="EMBL" id="AP024355">
    <property type="protein sequence ID" value="BCR04556.1"/>
    <property type="molecule type" value="Genomic_DNA"/>
</dbReference>
<organism evidence="1 2">
    <name type="scientific">Desulfuromonas versatilis</name>
    <dbReference type="NCBI Taxonomy" id="2802975"/>
    <lineage>
        <taxon>Bacteria</taxon>
        <taxon>Pseudomonadati</taxon>
        <taxon>Thermodesulfobacteriota</taxon>
        <taxon>Desulfuromonadia</taxon>
        <taxon>Desulfuromonadales</taxon>
        <taxon>Desulfuromonadaceae</taxon>
        <taxon>Desulfuromonas</taxon>
    </lineage>
</organism>
<gene>
    <name evidence="1" type="ORF">DESUT3_16250</name>
</gene>
<reference evidence="1 2" key="2">
    <citation type="journal article" date="2021" name="Int. J. Syst. Evol. Microbiol.">
        <title>Isolation and Polyphasic Characterization of Desulfuromonas versatilis sp. Nov., an Electrogenic Bacteria Capable of Versatile Metabolism Isolated from a Graphene Oxide-Reducing Enrichment Culture.</title>
        <authorList>
            <person name="Xie L."/>
            <person name="Yoshida N."/>
            <person name="Ishii S."/>
            <person name="Meng L."/>
        </authorList>
    </citation>
    <scope>NUCLEOTIDE SEQUENCE [LARGE SCALE GENOMIC DNA]</scope>
    <source>
        <strain evidence="1 2">NIT-T3</strain>
    </source>
</reference>
<name>A0ABM8HRI7_9BACT</name>
<dbReference type="InterPro" id="IPR036280">
    <property type="entry name" value="Multihaem_cyt_sf"/>
</dbReference>
<dbReference type="NCBIfam" id="TIGR01909">
    <property type="entry name" value="C_GCAxxG_C_C"/>
    <property type="match status" value="1"/>
</dbReference>
<dbReference type="Proteomes" id="UP001319827">
    <property type="component" value="Chromosome"/>
</dbReference>
<dbReference type="SUPFAM" id="SSF48695">
    <property type="entry name" value="Multiheme cytochromes"/>
    <property type="match status" value="1"/>
</dbReference>
<dbReference type="Pfam" id="PF09719">
    <property type="entry name" value="C_GCAxxG_C_C"/>
    <property type="match status" value="1"/>
</dbReference>
<evidence type="ECO:0008006" key="3">
    <source>
        <dbReference type="Google" id="ProtNLM"/>
    </source>
</evidence>
<protein>
    <recommendedName>
        <fullName evidence="3">C_GCAxxG_C_C family protein</fullName>
    </recommendedName>
</protein>
<reference evidence="1 2" key="1">
    <citation type="journal article" date="2016" name="C (Basel)">
        <title>Selective Growth of and Electricity Production by Marine Exoelectrogenic Bacteria in Self-Aggregated Hydrogel of Microbially Reduced Graphene Oxide.</title>
        <authorList>
            <person name="Yoshida N."/>
            <person name="Goto Y."/>
            <person name="Miyata Y."/>
        </authorList>
    </citation>
    <scope>NUCLEOTIDE SEQUENCE [LARGE SCALE GENOMIC DNA]</scope>
    <source>
        <strain evidence="1 2">NIT-T3</strain>
    </source>
</reference>
<accession>A0ABM8HRI7</accession>
<evidence type="ECO:0000313" key="1">
    <source>
        <dbReference type="EMBL" id="BCR04556.1"/>
    </source>
</evidence>
<sequence length="138" mass="14673">MLGKLVRFRKPLPFTAEGNPREIAGQYYDSGLNCAQSVLRATTGRADEELMAITKAFGSGIGGAKCLCGAVNGGVVALAINGRGELAAELVKRFKEKNRVTCCSALTRPFRWGSSEHLANCRALTAETAEIVAALLEK</sequence>
<keyword evidence="2" id="KW-1185">Reference proteome</keyword>
<dbReference type="InterPro" id="IPR010181">
    <property type="entry name" value="CGCAxxGCC_motif"/>
</dbReference>
<evidence type="ECO:0000313" key="2">
    <source>
        <dbReference type="Proteomes" id="UP001319827"/>
    </source>
</evidence>